<proteinExistence type="predicted"/>
<gene>
    <name evidence="2" type="ORF">LTRI10_LOCUS38675</name>
</gene>
<evidence type="ECO:0000313" key="3">
    <source>
        <dbReference type="Proteomes" id="UP001497516"/>
    </source>
</evidence>
<evidence type="ECO:0000313" key="2">
    <source>
        <dbReference type="EMBL" id="CAL1398442.1"/>
    </source>
</evidence>
<feature type="compositionally biased region" description="Basic and acidic residues" evidence="1">
    <location>
        <begin position="93"/>
        <end position="113"/>
    </location>
</feature>
<name>A0AAV2FKD6_9ROSI</name>
<sequence length="113" mass="11954">MRGKLLKMFLLVQKIKLLQKNHFAARKAIEDVPPGSEDQVAAKRVKFVAGKSGETSAGKSGETSAGKATGKSAGTARGKSAGKAVGKSVGKGGGKERARNHMKHYIDFTHHHC</sequence>
<dbReference type="Proteomes" id="UP001497516">
    <property type="component" value="Chromosome 6"/>
</dbReference>
<evidence type="ECO:0000256" key="1">
    <source>
        <dbReference type="SAM" id="MobiDB-lite"/>
    </source>
</evidence>
<dbReference type="AlphaFoldDB" id="A0AAV2FKD6"/>
<feature type="compositionally biased region" description="Low complexity" evidence="1">
    <location>
        <begin position="63"/>
        <end position="88"/>
    </location>
</feature>
<organism evidence="2 3">
    <name type="scientific">Linum trigynum</name>
    <dbReference type="NCBI Taxonomy" id="586398"/>
    <lineage>
        <taxon>Eukaryota</taxon>
        <taxon>Viridiplantae</taxon>
        <taxon>Streptophyta</taxon>
        <taxon>Embryophyta</taxon>
        <taxon>Tracheophyta</taxon>
        <taxon>Spermatophyta</taxon>
        <taxon>Magnoliopsida</taxon>
        <taxon>eudicotyledons</taxon>
        <taxon>Gunneridae</taxon>
        <taxon>Pentapetalae</taxon>
        <taxon>rosids</taxon>
        <taxon>fabids</taxon>
        <taxon>Malpighiales</taxon>
        <taxon>Linaceae</taxon>
        <taxon>Linum</taxon>
    </lineage>
</organism>
<protein>
    <submittedName>
        <fullName evidence="2">Uncharacterized protein</fullName>
    </submittedName>
</protein>
<feature type="compositionally biased region" description="Polar residues" evidence="1">
    <location>
        <begin position="53"/>
        <end position="62"/>
    </location>
</feature>
<keyword evidence="3" id="KW-1185">Reference proteome</keyword>
<accession>A0AAV2FKD6</accession>
<feature type="region of interest" description="Disordered" evidence="1">
    <location>
        <begin position="48"/>
        <end position="113"/>
    </location>
</feature>
<reference evidence="2 3" key="1">
    <citation type="submission" date="2024-04" db="EMBL/GenBank/DDBJ databases">
        <authorList>
            <person name="Fracassetti M."/>
        </authorList>
    </citation>
    <scope>NUCLEOTIDE SEQUENCE [LARGE SCALE GENOMIC DNA]</scope>
</reference>
<dbReference type="EMBL" id="OZ034819">
    <property type="protein sequence ID" value="CAL1398442.1"/>
    <property type="molecule type" value="Genomic_DNA"/>
</dbReference>